<feature type="compositionally biased region" description="Basic and acidic residues" evidence="1">
    <location>
        <begin position="255"/>
        <end position="280"/>
    </location>
</feature>
<feature type="region of interest" description="Disordered" evidence="1">
    <location>
        <begin position="413"/>
        <end position="509"/>
    </location>
</feature>
<name>A0A9P4JMT4_9PLEO</name>
<evidence type="ECO:0000313" key="3">
    <source>
        <dbReference type="Proteomes" id="UP000799536"/>
    </source>
</evidence>
<feature type="compositionally biased region" description="Basic residues" evidence="1">
    <location>
        <begin position="149"/>
        <end position="158"/>
    </location>
</feature>
<dbReference type="OrthoDB" id="194443at2759"/>
<sequence length="509" mass="55911">MYQGKLDEVSDIADPQQKYEYAVSCYKLYLLCDRFDMPELKNVAMDQYRKGLNEAGLVPDAGEINEIYRKSPIASPFRRLMTKIAARQIMDPDSETDVESYRGCLEENPDFAVGLLKAIKEGTGGILFDDPTSGNGCEFHNHEGRPNCHIKGKGKVKQGPKTPLRRVPVPQSSNFDPFVNTAPRHHHHHLSPALQTLPSRQARLHRDGVGPLRRSKTTPAVPTMLALTETTMAIHPMSPRDQMDKFRLITPAEKRLSSPPLAEEKQELHPQTALDEHPQNSEEGPSRLPLLRSQSTREPRDKSGLDHAADPRSPRPLRLSSYDSTGLFEWTKLGTGRWGIVGRMSHPDWKGPTIESSKTAAAAVGVDNTPEHIRSIAESLDDYSLSSITPTQPKNEGRATSLATVKTEGLGIAPTTLGSPLFAETRGSSDTLFESSPWTPSPKPLQTASRPNDAPHSTPTSTPSKPSNAARKTSNPNNLPKYKIALTNSLLSHATRSPGLGEGSWMKDA</sequence>
<feature type="compositionally biased region" description="Polar residues" evidence="1">
    <location>
        <begin position="426"/>
        <end position="450"/>
    </location>
</feature>
<dbReference type="Proteomes" id="UP000799536">
    <property type="component" value="Unassembled WGS sequence"/>
</dbReference>
<feature type="region of interest" description="Disordered" evidence="1">
    <location>
        <begin position="149"/>
        <end position="172"/>
    </location>
</feature>
<feature type="compositionally biased region" description="Low complexity" evidence="1">
    <location>
        <begin position="455"/>
        <end position="467"/>
    </location>
</feature>
<proteinExistence type="predicted"/>
<organism evidence="2 3">
    <name type="scientific">Delitschia confertaspora ATCC 74209</name>
    <dbReference type="NCBI Taxonomy" id="1513339"/>
    <lineage>
        <taxon>Eukaryota</taxon>
        <taxon>Fungi</taxon>
        <taxon>Dikarya</taxon>
        <taxon>Ascomycota</taxon>
        <taxon>Pezizomycotina</taxon>
        <taxon>Dothideomycetes</taxon>
        <taxon>Pleosporomycetidae</taxon>
        <taxon>Pleosporales</taxon>
        <taxon>Delitschiaceae</taxon>
        <taxon>Delitschia</taxon>
    </lineage>
</organism>
<protein>
    <submittedName>
        <fullName evidence="2">Uncharacterized protein</fullName>
    </submittedName>
</protein>
<evidence type="ECO:0000313" key="2">
    <source>
        <dbReference type="EMBL" id="KAF2201970.1"/>
    </source>
</evidence>
<accession>A0A9P4JMT4</accession>
<dbReference type="EMBL" id="ML993954">
    <property type="protein sequence ID" value="KAF2201970.1"/>
    <property type="molecule type" value="Genomic_DNA"/>
</dbReference>
<keyword evidence="3" id="KW-1185">Reference proteome</keyword>
<gene>
    <name evidence="2" type="ORF">GQ43DRAFT_431171</name>
</gene>
<reference evidence="2" key="1">
    <citation type="journal article" date="2020" name="Stud. Mycol.">
        <title>101 Dothideomycetes genomes: a test case for predicting lifestyles and emergence of pathogens.</title>
        <authorList>
            <person name="Haridas S."/>
            <person name="Albert R."/>
            <person name="Binder M."/>
            <person name="Bloem J."/>
            <person name="Labutti K."/>
            <person name="Salamov A."/>
            <person name="Andreopoulos B."/>
            <person name="Baker S."/>
            <person name="Barry K."/>
            <person name="Bills G."/>
            <person name="Bluhm B."/>
            <person name="Cannon C."/>
            <person name="Castanera R."/>
            <person name="Culley D."/>
            <person name="Daum C."/>
            <person name="Ezra D."/>
            <person name="Gonzalez J."/>
            <person name="Henrissat B."/>
            <person name="Kuo A."/>
            <person name="Liang C."/>
            <person name="Lipzen A."/>
            <person name="Lutzoni F."/>
            <person name="Magnuson J."/>
            <person name="Mondo S."/>
            <person name="Nolan M."/>
            <person name="Ohm R."/>
            <person name="Pangilinan J."/>
            <person name="Park H.-J."/>
            <person name="Ramirez L."/>
            <person name="Alfaro M."/>
            <person name="Sun H."/>
            <person name="Tritt A."/>
            <person name="Yoshinaga Y."/>
            <person name="Zwiers L.-H."/>
            <person name="Turgeon B."/>
            <person name="Goodwin S."/>
            <person name="Spatafora J."/>
            <person name="Crous P."/>
            <person name="Grigoriev I."/>
        </authorList>
    </citation>
    <scope>NUCLEOTIDE SEQUENCE</scope>
    <source>
        <strain evidence="2">ATCC 74209</strain>
    </source>
</reference>
<feature type="compositionally biased region" description="Basic and acidic residues" evidence="1">
    <location>
        <begin position="295"/>
        <end position="313"/>
    </location>
</feature>
<dbReference type="AlphaFoldDB" id="A0A9P4JMT4"/>
<comment type="caution">
    <text evidence="2">The sequence shown here is derived from an EMBL/GenBank/DDBJ whole genome shotgun (WGS) entry which is preliminary data.</text>
</comment>
<feature type="region of interest" description="Disordered" evidence="1">
    <location>
        <begin position="255"/>
        <end position="321"/>
    </location>
</feature>
<feature type="compositionally biased region" description="Polar residues" evidence="1">
    <location>
        <begin position="486"/>
        <end position="495"/>
    </location>
</feature>
<evidence type="ECO:0000256" key="1">
    <source>
        <dbReference type="SAM" id="MobiDB-lite"/>
    </source>
</evidence>